<keyword evidence="3" id="KW-0013">ADP-ribosylation</keyword>
<evidence type="ECO:0000256" key="4">
    <source>
        <dbReference type="ARBA" id="ARBA00022853"/>
    </source>
</evidence>
<evidence type="ECO:0000259" key="11">
    <source>
        <dbReference type="PROSITE" id="PS51998"/>
    </source>
</evidence>
<evidence type="ECO:0000256" key="9">
    <source>
        <dbReference type="ARBA" id="ARBA00074520"/>
    </source>
</evidence>
<sequence>MSSSGPAAEGEGTPAQPASEKEPEMPGPREESEEEDEDEEEEEEEEEEEKGGEGVLFLAMDFTEQKKSLIVEGKREKKKVERLTMQVSSLQREPFTIAQGKFMFISFYRKGQKLCEIERIHFFLSKKKTDELRNLHKLLYNRPGTLVSSIFCFRFRNAMLKSICEVLDLERSGVNSELVKRILNFLMHPKPSGKPLPKSKKTSSKGNKKERNSSGMARKSKRTKCPEILSDESSSEEDEKKNKEESSDDEDKESEEEPPKKTSKREKPKQKATSKSKKSVKSANVKKADSSTTKKNQNSSKKESESEDSSDDEPLIKKLKKPPTDEELKETVKKLLASANLEEVTMKQICKEVYENYPAYDLTERKEFIKTTVKEDFSGVFQWTYMWNTENNSIKNIPRD</sequence>
<feature type="compositionally biased region" description="Basic residues" evidence="10">
    <location>
        <begin position="261"/>
        <end position="280"/>
    </location>
</feature>
<dbReference type="GO" id="GO:0003677">
    <property type="term" value="F:DNA binding"/>
    <property type="evidence" value="ECO:0007669"/>
    <property type="project" value="UniProtKB-KW"/>
</dbReference>
<comment type="subcellular location">
    <subcellularLocation>
        <location evidence="1">Nucleus</location>
    </subcellularLocation>
</comment>
<dbReference type="GO" id="GO:0005634">
    <property type="term" value="C:nucleus"/>
    <property type="evidence" value="ECO:0007669"/>
    <property type="project" value="UniProtKB-SubCell"/>
</dbReference>
<evidence type="ECO:0000256" key="5">
    <source>
        <dbReference type="ARBA" id="ARBA00023125"/>
    </source>
</evidence>
<keyword evidence="6" id="KW-0539">Nucleus</keyword>
<evidence type="ECO:0000256" key="7">
    <source>
        <dbReference type="ARBA" id="ARBA00056057"/>
    </source>
</evidence>
<dbReference type="InterPro" id="IPR003034">
    <property type="entry name" value="SAP_dom"/>
</dbReference>
<dbReference type="InterPro" id="IPR044198">
    <property type="entry name" value="DEK"/>
</dbReference>
<comment type="subunit">
    <text evidence="8">Found in a mRNA splicing-dependent exon junction complex (EJC) with DEK, RBM8A, RNPS1, SRRM1 and ALYREF/THOC4. Interacts with histones H2A, H2B, H3, H4, acetylated histone H4, non-phosphorylated DAXX and HDAC2. Component of the B-WICH complex, at least composed of SMARCA5/SNF2H, BAZ1B/WSTF, SF3B1, DEK, MYO1C, ERCC6, MYBBP1A and DDX21. Binds DNA.</text>
</comment>
<dbReference type="SMART" id="SM00513">
    <property type="entry name" value="SAP"/>
    <property type="match status" value="1"/>
</dbReference>
<evidence type="ECO:0000256" key="1">
    <source>
        <dbReference type="ARBA" id="ARBA00004123"/>
    </source>
</evidence>
<dbReference type="EMBL" id="JWIN03000020">
    <property type="protein sequence ID" value="KAB1261349.1"/>
    <property type="molecule type" value="Genomic_DNA"/>
</dbReference>
<dbReference type="FunFam" id="1.10.10.60:FF:000148">
    <property type="entry name" value="Dek, isoform B"/>
    <property type="match status" value="1"/>
</dbReference>
<evidence type="ECO:0000313" key="12">
    <source>
        <dbReference type="EMBL" id="KAB1261349.1"/>
    </source>
</evidence>
<dbReference type="AlphaFoldDB" id="A0A5N4CR73"/>
<feature type="compositionally biased region" description="Acidic residues" evidence="10">
    <location>
        <begin position="246"/>
        <end position="256"/>
    </location>
</feature>
<dbReference type="GO" id="GO:2000779">
    <property type="term" value="P:regulation of double-strand break repair"/>
    <property type="evidence" value="ECO:0007669"/>
    <property type="project" value="TreeGrafter"/>
</dbReference>
<keyword evidence="2" id="KW-0597">Phosphoprotein</keyword>
<evidence type="ECO:0000256" key="10">
    <source>
        <dbReference type="SAM" id="MobiDB-lite"/>
    </source>
</evidence>
<reference evidence="12 13" key="1">
    <citation type="journal article" date="2019" name="Mol. Ecol. Resour.">
        <title>Improving Illumina assemblies with Hi-C and long reads: an example with the North African dromedary.</title>
        <authorList>
            <person name="Elbers J.P."/>
            <person name="Rogers M.F."/>
            <person name="Perelman P.L."/>
            <person name="Proskuryakova A.A."/>
            <person name="Serdyukova N.A."/>
            <person name="Johnson W.E."/>
            <person name="Horin P."/>
            <person name="Corander J."/>
            <person name="Murphy D."/>
            <person name="Burger P.A."/>
        </authorList>
    </citation>
    <scope>NUCLEOTIDE SEQUENCE [LARGE SCALE GENOMIC DNA]</scope>
    <source>
        <strain evidence="12">Drom800</strain>
        <tissue evidence="12">Blood</tissue>
    </source>
</reference>
<evidence type="ECO:0000256" key="3">
    <source>
        <dbReference type="ARBA" id="ARBA00022765"/>
    </source>
</evidence>
<feature type="region of interest" description="Disordered" evidence="10">
    <location>
        <begin position="187"/>
        <end position="329"/>
    </location>
</feature>
<dbReference type="InterPro" id="IPR014876">
    <property type="entry name" value="DEK_C"/>
</dbReference>
<dbReference type="PANTHER" id="PTHR13468">
    <property type="entry name" value="DEK PROTEIN"/>
    <property type="match status" value="1"/>
</dbReference>
<dbReference type="PANTHER" id="PTHR13468:SF1">
    <property type="entry name" value="PROTEIN DEK"/>
    <property type="match status" value="1"/>
</dbReference>
<keyword evidence="5" id="KW-0238">DNA-binding</keyword>
<comment type="caution">
    <text evidence="12">The sequence shown here is derived from an EMBL/GenBank/DDBJ whole genome shotgun (WGS) entry which is preliminary data.</text>
</comment>
<dbReference type="SUPFAM" id="SSF109715">
    <property type="entry name" value="DEK C-terminal domain"/>
    <property type="match status" value="1"/>
</dbReference>
<dbReference type="Pfam" id="PF08766">
    <property type="entry name" value="DEK_C"/>
    <property type="match status" value="1"/>
</dbReference>
<feature type="domain" description="DEK-C" evidence="11">
    <location>
        <begin position="322"/>
        <end position="378"/>
    </location>
</feature>
<gene>
    <name evidence="12" type="ORF">Cadr_000022356</name>
</gene>
<dbReference type="PROSITE" id="PS51998">
    <property type="entry name" value="DEK_C"/>
    <property type="match status" value="1"/>
</dbReference>
<keyword evidence="4" id="KW-0156">Chromatin regulator</keyword>
<evidence type="ECO:0000256" key="2">
    <source>
        <dbReference type="ARBA" id="ARBA00022553"/>
    </source>
</evidence>
<feature type="compositionally biased region" description="Basic and acidic residues" evidence="10">
    <location>
        <begin position="19"/>
        <end position="30"/>
    </location>
</feature>
<dbReference type="GO" id="GO:0042393">
    <property type="term" value="F:histone binding"/>
    <property type="evidence" value="ECO:0007669"/>
    <property type="project" value="TreeGrafter"/>
</dbReference>
<comment type="function">
    <text evidence="7">Involved in chromatin organization.</text>
</comment>
<evidence type="ECO:0000256" key="6">
    <source>
        <dbReference type="ARBA" id="ARBA00023242"/>
    </source>
</evidence>
<dbReference type="Proteomes" id="UP000299084">
    <property type="component" value="Unassembled WGS sequence"/>
</dbReference>
<accession>A0A5N4CR73</accession>
<evidence type="ECO:0000256" key="8">
    <source>
        <dbReference type="ARBA" id="ARBA00064832"/>
    </source>
</evidence>
<protein>
    <recommendedName>
        <fullName evidence="9">Protein DEK</fullName>
    </recommendedName>
</protein>
<proteinExistence type="predicted"/>
<feature type="compositionally biased region" description="Basic residues" evidence="10">
    <location>
        <begin position="197"/>
        <end position="206"/>
    </location>
</feature>
<feature type="compositionally biased region" description="Acidic residues" evidence="10">
    <location>
        <begin position="31"/>
        <end position="50"/>
    </location>
</feature>
<name>A0A5N4CR73_CAMDR</name>
<feature type="compositionally biased region" description="Low complexity" evidence="10">
    <location>
        <begin position="281"/>
        <end position="299"/>
    </location>
</feature>
<dbReference type="Gene3D" id="1.10.10.60">
    <property type="entry name" value="Homeodomain-like"/>
    <property type="match status" value="1"/>
</dbReference>
<evidence type="ECO:0000313" key="13">
    <source>
        <dbReference type="Proteomes" id="UP000299084"/>
    </source>
</evidence>
<dbReference type="STRING" id="9838.ENSCDRP00005026397"/>
<feature type="region of interest" description="Disordered" evidence="10">
    <location>
        <begin position="1"/>
        <end position="56"/>
    </location>
</feature>
<organism evidence="12 13">
    <name type="scientific">Camelus dromedarius</name>
    <name type="common">Dromedary</name>
    <name type="synonym">Arabian camel</name>
    <dbReference type="NCBI Taxonomy" id="9838"/>
    <lineage>
        <taxon>Eukaryota</taxon>
        <taxon>Metazoa</taxon>
        <taxon>Chordata</taxon>
        <taxon>Craniata</taxon>
        <taxon>Vertebrata</taxon>
        <taxon>Euteleostomi</taxon>
        <taxon>Mammalia</taxon>
        <taxon>Eutheria</taxon>
        <taxon>Laurasiatheria</taxon>
        <taxon>Artiodactyla</taxon>
        <taxon>Tylopoda</taxon>
        <taxon>Camelidae</taxon>
        <taxon>Camelus</taxon>
    </lineage>
</organism>
<keyword evidence="13" id="KW-1185">Reference proteome</keyword>
<dbReference type="GO" id="GO:0006325">
    <property type="term" value="P:chromatin organization"/>
    <property type="evidence" value="ECO:0007669"/>
    <property type="project" value="UniProtKB-KW"/>
</dbReference>